<evidence type="ECO:0000313" key="2">
    <source>
        <dbReference type="EMBL" id="MFC1436419.1"/>
    </source>
</evidence>
<gene>
    <name evidence="2" type="ORF">ACEZDB_37870</name>
</gene>
<evidence type="ECO:0000256" key="1">
    <source>
        <dbReference type="SAM" id="SignalP"/>
    </source>
</evidence>
<dbReference type="InterPro" id="IPR032710">
    <property type="entry name" value="NTF2-like_dom_sf"/>
</dbReference>
<sequence>MDHVDRQGTTRRTVLRTGALAGTAAALGATGMFAAGTARAANTAANGTQHLPYPSGVTDTAHCTPEIAAIFRSILTAKSRHDAAGFMSYFSRTNTVYIDACLGVSMSGWQALSNFFTPFLASVPADAISYPLRIVGDARSAAIEFVDTPAFFGQEIRALSTVTFDNNHKITRWVDYWDGRSSLIQNTITGTYPTDFSDSEQNAHPAVVRAARALQAAFATGDTAGAVALMSYDVVHEDLAAHTRVRGTLQAQRYYARALGQLPYGPGAALLHAEGSRQGGGYEWSAAPDAAPMRRGHTCLELDENGKISRLTAIYDSSLLSTAAYRSLVGLAAEAPLS</sequence>
<feature type="signal peptide" evidence="1">
    <location>
        <begin position="1"/>
        <end position="40"/>
    </location>
</feature>
<accession>A0ABV6XDZ4</accession>
<evidence type="ECO:0000313" key="3">
    <source>
        <dbReference type="Proteomes" id="UP001592530"/>
    </source>
</evidence>
<feature type="chain" id="PRO_5045612584" description="SnoaL-like domain-containing protein" evidence="1">
    <location>
        <begin position="41"/>
        <end position="338"/>
    </location>
</feature>
<proteinExistence type="predicted"/>
<reference evidence="2 3" key="1">
    <citation type="submission" date="2024-09" db="EMBL/GenBank/DDBJ databases">
        <authorList>
            <person name="Lee S.D."/>
        </authorList>
    </citation>
    <scope>NUCLEOTIDE SEQUENCE [LARGE SCALE GENOMIC DNA]</scope>
    <source>
        <strain evidence="2 3">N1-3</strain>
    </source>
</reference>
<dbReference type="PROSITE" id="PS51318">
    <property type="entry name" value="TAT"/>
    <property type="match status" value="1"/>
</dbReference>
<comment type="caution">
    <text evidence="2">The sequence shown here is derived from an EMBL/GenBank/DDBJ whole genome shotgun (WGS) entry which is preliminary data.</text>
</comment>
<dbReference type="EMBL" id="JBHEZY010000031">
    <property type="protein sequence ID" value="MFC1436419.1"/>
    <property type="molecule type" value="Genomic_DNA"/>
</dbReference>
<protein>
    <recommendedName>
        <fullName evidence="4">SnoaL-like domain-containing protein</fullName>
    </recommendedName>
</protein>
<dbReference type="RefSeq" id="WP_380560067.1">
    <property type="nucleotide sequence ID" value="NZ_JBHEZY010000031.1"/>
</dbReference>
<evidence type="ECO:0008006" key="4">
    <source>
        <dbReference type="Google" id="ProtNLM"/>
    </source>
</evidence>
<dbReference type="SUPFAM" id="SSF54427">
    <property type="entry name" value="NTF2-like"/>
    <property type="match status" value="2"/>
</dbReference>
<organism evidence="2 3">
    <name type="scientific">Streptacidiphilus alkalitolerans</name>
    <dbReference type="NCBI Taxonomy" id="3342712"/>
    <lineage>
        <taxon>Bacteria</taxon>
        <taxon>Bacillati</taxon>
        <taxon>Actinomycetota</taxon>
        <taxon>Actinomycetes</taxon>
        <taxon>Kitasatosporales</taxon>
        <taxon>Streptomycetaceae</taxon>
        <taxon>Streptacidiphilus</taxon>
    </lineage>
</organism>
<keyword evidence="1" id="KW-0732">Signal</keyword>
<dbReference type="Gene3D" id="3.10.450.50">
    <property type="match status" value="2"/>
</dbReference>
<dbReference type="InterPro" id="IPR006311">
    <property type="entry name" value="TAT_signal"/>
</dbReference>
<name>A0ABV6XDZ4_9ACTN</name>
<dbReference type="Proteomes" id="UP001592530">
    <property type="component" value="Unassembled WGS sequence"/>
</dbReference>